<keyword evidence="5 7" id="KW-0009">Actin-binding</keyword>
<comment type="function">
    <text evidence="7">F-actin-capping proteins bind in a Ca(2+)-independent manner to the fast growing ends of actin filaments (barbed end) thereby blocking the exchange of subunits at these ends. Unlike other capping proteins (such as gelsolin and severin), these proteins do not sever actin filaments.</text>
</comment>
<keyword evidence="3 7" id="KW-0117">Actin capping</keyword>
<comment type="subunit">
    <text evidence="7">Heterodimer of an alpha and a beta subunit.</text>
</comment>
<dbReference type="Pfam" id="PF01115">
    <property type="entry name" value="F_actin_cap_B"/>
    <property type="match status" value="1"/>
</dbReference>
<dbReference type="PANTHER" id="PTHR10619">
    <property type="entry name" value="F-ACTIN-CAPPING PROTEIN SUBUNIT BETA"/>
    <property type="match status" value="1"/>
</dbReference>
<evidence type="ECO:0000256" key="4">
    <source>
        <dbReference type="ARBA" id="ARBA00022490"/>
    </source>
</evidence>
<dbReference type="InterPro" id="IPR042276">
    <property type="entry name" value="CapZ_alpha/beta_2"/>
</dbReference>
<keyword evidence="6 7" id="KW-0206">Cytoskeleton</keyword>
<comment type="subcellular location">
    <subcellularLocation>
        <location evidence="1 7">Cytoplasm</location>
        <location evidence="1 7">Cytoskeleton</location>
    </subcellularLocation>
</comment>
<evidence type="ECO:0000313" key="8">
    <source>
        <dbReference type="EMBL" id="AAT09094.1"/>
    </source>
</evidence>
<dbReference type="InterPro" id="IPR019771">
    <property type="entry name" value="F-actin_capping_bsu_CS"/>
</dbReference>
<dbReference type="GO" id="GO:0030036">
    <property type="term" value="P:actin cytoskeleton organization"/>
    <property type="evidence" value="ECO:0007669"/>
    <property type="project" value="InterPro"/>
</dbReference>
<evidence type="ECO:0000256" key="3">
    <source>
        <dbReference type="ARBA" id="ARBA00022467"/>
    </source>
</evidence>
<protein>
    <recommendedName>
        <fullName evidence="7">F-actin-capping protein subunit beta</fullName>
    </recommendedName>
</protein>
<keyword evidence="4 7" id="KW-0963">Cytoplasm</keyword>
<name>Q5YER9_BIGNA</name>
<dbReference type="SUPFAM" id="SSF90096">
    <property type="entry name" value="Subunits of heterodimeric actin filament capping protein Capz"/>
    <property type="match status" value="1"/>
</dbReference>
<comment type="similarity">
    <text evidence="2 7">Belongs to the F-actin-capping protein beta subunit family.</text>
</comment>
<evidence type="ECO:0000256" key="2">
    <source>
        <dbReference type="ARBA" id="ARBA00006039"/>
    </source>
</evidence>
<evidence type="ECO:0000256" key="6">
    <source>
        <dbReference type="ARBA" id="ARBA00023212"/>
    </source>
</evidence>
<dbReference type="InterPro" id="IPR001698">
    <property type="entry name" value="CAPZB"/>
</dbReference>
<dbReference type="InterPro" id="IPR043175">
    <property type="entry name" value="CAPZB_N"/>
</dbReference>
<dbReference type="FunFam" id="1.20.58.570:FF:000001">
    <property type="entry name" value="F-actin-capping protein subunit beta"/>
    <property type="match status" value="1"/>
</dbReference>
<dbReference type="GO" id="GO:0008290">
    <property type="term" value="C:F-actin capping protein complex"/>
    <property type="evidence" value="ECO:0007669"/>
    <property type="project" value="UniProtKB-UniRule"/>
</dbReference>
<dbReference type="Gene3D" id="3.90.1150.210">
    <property type="entry name" value="F-actin capping protein, beta subunit"/>
    <property type="match status" value="1"/>
</dbReference>
<dbReference type="AlphaFoldDB" id="Q5YER9"/>
<dbReference type="InterPro" id="IPR037282">
    <property type="entry name" value="CapZ_alpha/beta"/>
</dbReference>
<evidence type="ECO:0000256" key="1">
    <source>
        <dbReference type="ARBA" id="ARBA00004245"/>
    </source>
</evidence>
<reference evidence="8" key="1">
    <citation type="journal article" date="2004" name="J. Eukaryot. Microbiol.">
        <title>Plastid-targeting peptides from the chlorarachniophyte Bigelowiella natans.</title>
        <authorList>
            <person name="Rogers M.B."/>
            <person name="Archibald J.M."/>
            <person name="Field M.A."/>
            <person name="Li C."/>
            <person name="Striepen B."/>
            <person name="Keeling P.J."/>
        </authorList>
    </citation>
    <scope>NUCLEOTIDE SEQUENCE</scope>
</reference>
<proteinExistence type="evidence at transcript level"/>
<dbReference type="GO" id="GO:0005737">
    <property type="term" value="C:cytoplasm"/>
    <property type="evidence" value="ECO:0007669"/>
    <property type="project" value="InterPro"/>
</dbReference>
<evidence type="ECO:0000256" key="7">
    <source>
        <dbReference type="RuleBase" id="RU365078"/>
    </source>
</evidence>
<accession>Q5YER9</accession>
<dbReference type="PRINTS" id="PR00192">
    <property type="entry name" value="FACTINCAPB"/>
</dbReference>
<dbReference type="GO" id="GO:0000902">
    <property type="term" value="P:cell morphogenesis"/>
    <property type="evidence" value="ECO:0007669"/>
    <property type="project" value="TreeGrafter"/>
</dbReference>
<dbReference type="GO" id="GO:0051016">
    <property type="term" value="P:barbed-end actin filament capping"/>
    <property type="evidence" value="ECO:0007669"/>
    <property type="project" value="UniProtKB-UniRule"/>
</dbReference>
<dbReference type="EMBL" id="AY543002">
    <property type="protein sequence ID" value="AAT09094.1"/>
    <property type="molecule type" value="mRNA"/>
</dbReference>
<dbReference type="PANTHER" id="PTHR10619:SF0">
    <property type="entry name" value="F-ACTIN-CAPPING PROTEIN SUBUNIT BETA ISOFORMS 1 AND 2"/>
    <property type="match status" value="1"/>
</dbReference>
<sequence length="284" mass="32252">MADEESKKLTAALNVMRRMAPSTIENSLAGLCELTPNLTDDLLNNVDQPLKVEMDEAAQKKFITCDYNRDGDSFRSPWSNKYFPEADSEALYPSKYLRQLEVDANAIFDVYRKLYFEGGSYSSVYFFSIEGSSDEKKGFGACWLIHKDVDSTEEDLKKGWWDSTHVFQVSHVKGETYEYKLTSTVMISMVMEDSKLGSCDLSGSMNKQKSETLTLSKTKGTNHLVNMGTMIEKMDDRIRAIIMEIYFSKTRQIVDGMRLTSGARNRQMDKIAASLKDALKQSKK</sequence>
<dbReference type="PROSITE" id="PS00231">
    <property type="entry name" value="F_ACTIN_CAPPING_BETA"/>
    <property type="match status" value="1"/>
</dbReference>
<evidence type="ECO:0000256" key="5">
    <source>
        <dbReference type="ARBA" id="ARBA00023203"/>
    </source>
</evidence>
<organism evidence="8">
    <name type="scientific">Bigelowiella natans</name>
    <name type="common">Pedinomonas minutissima</name>
    <name type="synonym">Chlorarachnion sp. (strain CCMP621)</name>
    <dbReference type="NCBI Taxonomy" id="227086"/>
    <lineage>
        <taxon>Eukaryota</taxon>
        <taxon>Sar</taxon>
        <taxon>Rhizaria</taxon>
        <taxon>Cercozoa</taxon>
        <taxon>Chlorarachniophyceae</taxon>
        <taxon>Bigelowiella</taxon>
    </lineage>
</organism>
<dbReference type="Gene3D" id="1.20.58.570">
    <property type="match status" value="1"/>
</dbReference>
<dbReference type="GO" id="GO:0051015">
    <property type="term" value="F:actin filament binding"/>
    <property type="evidence" value="ECO:0007669"/>
    <property type="project" value="TreeGrafter"/>
</dbReference>